<reference evidence="14 15" key="1">
    <citation type="submission" date="2015-09" db="EMBL/GenBank/DDBJ databases">
        <title>Atta colombica WGS genome.</title>
        <authorList>
            <person name="Nygaard S."/>
            <person name="Hu H."/>
            <person name="Boomsma J."/>
            <person name="Zhang G."/>
        </authorList>
    </citation>
    <scope>NUCLEOTIDE SEQUENCE [LARGE SCALE GENOMIC DNA]</scope>
    <source>
        <strain evidence="14">Treedump-2</strain>
        <tissue evidence="14">Whole body</tissue>
    </source>
</reference>
<evidence type="ECO:0000256" key="1">
    <source>
        <dbReference type="ARBA" id="ARBA00001709"/>
    </source>
</evidence>
<evidence type="ECO:0000313" key="14">
    <source>
        <dbReference type="EMBL" id="KYM83781.1"/>
    </source>
</evidence>
<comment type="subcellular location">
    <subcellularLocation>
        <location evidence="2">Mitochondrion</location>
    </subcellularLocation>
</comment>
<comment type="catalytic activity">
    <reaction evidence="1">
        <text>3-hydroxy-2-methylpropanoyl-CoA + H2O = 3-hydroxy-2-methylpropanoate + CoA + H(+)</text>
        <dbReference type="Rhea" id="RHEA:20888"/>
        <dbReference type="ChEBI" id="CHEBI:11805"/>
        <dbReference type="ChEBI" id="CHEBI:15377"/>
        <dbReference type="ChEBI" id="CHEBI:15378"/>
        <dbReference type="ChEBI" id="CHEBI:57287"/>
        <dbReference type="ChEBI" id="CHEBI:57340"/>
        <dbReference type="EC" id="3.1.2.4"/>
    </reaction>
</comment>
<dbReference type="InterPro" id="IPR029045">
    <property type="entry name" value="ClpP/crotonase-like_dom_sf"/>
</dbReference>
<comment type="similarity">
    <text evidence="4">Belongs to the enoyl-CoA hydratase/isomerase family.</text>
</comment>
<keyword evidence="15" id="KW-1185">Reference proteome</keyword>
<evidence type="ECO:0000256" key="2">
    <source>
        <dbReference type="ARBA" id="ARBA00004173"/>
    </source>
</evidence>
<dbReference type="InterPro" id="IPR032259">
    <property type="entry name" value="HIBYL-CoA-H"/>
</dbReference>
<dbReference type="GO" id="GO:0005739">
    <property type="term" value="C:mitochondrion"/>
    <property type="evidence" value="ECO:0007669"/>
    <property type="project" value="UniProtKB-SubCell"/>
</dbReference>
<protein>
    <recommendedName>
        <fullName evidence="6">3-hydroxyisobutyryl-CoA hydrolase, mitochondrial</fullName>
        <ecNumber evidence="5">3.1.2.4</ecNumber>
    </recommendedName>
    <alternativeName>
        <fullName evidence="11">3-hydroxyisobutyryl-coenzyme A hydrolase</fullName>
    </alternativeName>
</protein>
<dbReference type="Pfam" id="PF16113">
    <property type="entry name" value="ECH_2"/>
    <property type="match status" value="2"/>
</dbReference>
<dbReference type="InterPro" id="IPR001753">
    <property type="entry name" value="Enoyl-CoA_hydra/iso"/>
</dbReference>
<organism evidence="14 15">
    <name type="scientific">Atta colombica</name>
    <dbReference type="NCBI Taxonomy" id="520822"/>
    <lineage>
        <taxon>Eukaryota</taxon>
        <taxon>Metazoa</taxon>
        <taxon>Ecdysozoa</taxon>
        <taxon>Arthropoda</taxon>
        <taxon>Hexapoda</taxon>
        <taxon>Insecta</taxon>
        <taxon>Pterygota</taxon>
        <taxon>Neoptera</taxon>
        <taxon>Endopterygota</taxon>
        <taxon>Hymenoptera</taxon>
        <taxon>Apocrita</taxon>
        <taxon>Aculeata</taxon>
        <taxon>Formicoidea</taxon>
        <taxon>Formicidae</taxon>
        <taxon>Myrmicinae</taxon>
        <taxon>Atta</taxon>
    </lineage>
</organism>
<evidence type="ECO:0000256" key="12">
    <source>
        <dbReference type="SAM" id="MobiDB-lite"/>
    </source>
</evidence>
<dbReference type="SUPFAM" id="SSF52096">
    <property type="entry name" value="ClpP/crotonase"/>
    <property type="match status" value="3"/>
</dbReference>
<feature type="region of interest" description="Disordered" evidence="12">
    <location>
        <begin position="54"/>
        <end position="73"/>
    </location>
</feature>
<accession>A0A151I4E1</accession>
<dbReference type="AlphaFoldDB" id="A0A151I4E1"/>
<feature type="region of interest" description="Disordered" evidence="12">
    <location>
        <begin position="1"/>
        <end position="38"/>
    </location>
</feature>
<evidence type="ECO:0000256" key="6">
    <source>
        <dbReference type="ARBA" id="ARBA00016714"/>
    </source>
</evidence>
<evidence type="ECO:0000256" key="9">
    <source>
        <dbReference type="ARBA" id="ARBA00023128"/>
    </source>
</evidence>
<evidence type="ECO:0000256" key="8">
    <source>
        <dbReference type="ARBA" id="ARBA00022801"/>
    </source>
</evidence>
<sequence>MGVMEPPRGDSPSFSFQSRHDPGLAAPRPLPGGRHDLPPKPTLISICARFSARHGNARGETTPRPGYPSPTGGRSVGRCSATILLSFPAFFSAPCMTARAAYLPGGRNRPRARVFKEIPSTRINMDEVITKEVGDNGIIVLNRPKILNSINLPMVQKIYSILKQWESSKKLVIIEGIGEKAFCAGGDVKTLVLLLNEPAGYLQNEEFCRRMYTLNHLIGTYKKPYIAIIDGITMGGGVGLSVHGKYRIATEKTLFAMPETAIGLCPDTGATHFLSRLKGKLGIYLGLTGHRLKGFDVFLAGIATHFVPSEKLADLKHDLFALRKVDIEPILNKYQQKLNHEFSLAPHMSQIENCFSAPTVEEIIESLNHFTGRYKKPYIAIIDGITMGAGVVLSIHGKYRIATEKTLFAMPETAIGLCPGVTHFLSRLKGKLGVYLGLTGYRLKGFDVFLAGIATHFVPSEKLADLKHDLFALHGVDIESILNKYQQKLNHEFSLVPHMSQIENCFSAPTVEEIIERLKKDNSDWAQKNIEILLKMSPSSLKITKKAIDEGKEKSLADCLKTEYRLACTALTRDGDFYEGVRALLVDKDQKPIWKPSCLADVTDEYVNKRFATFPAEKELQLVGNNGIIVLNRPKALNSINLSMVQKIYSILKQWESSKKLVIIEGMGEKAFCAGGDVKALVLSLNESAGHLQGEEFFRTEYTLDHLIGTYKKPYIAIINGITMGGGVGLSIHGKYRIATEKTLFAMPETAIGLFPDVGATYFLSRLKGRLGLYLGLTGHRLKGFDVFLAGIATHFVPSEKLADLKHDLFALRKVDIEPILNKYQQKLNHEFSLAPHMSQIENCFSAPTVEEIIERLKKDNSDWAQKNIEILLKMSPSSLKITKKAIDEGKEKSLADCLKTEYRLACTALTRDGDFYEGVRALLVDKDQKPIWKPSSLTDVTDEYVNKRFAAFPAEKELQLCISKL</sequence>
<comment type="function">
    <text evidence="10">Hydrolyzes 3-hydroxyisobutyryl-CoA (HIBYL-CoA), a saline catabolite. Has high activity toward isobutyryl-CoA. Could be an isobutyryl-CoA dehydrogenase that functions in valine catabolism. Also hydrolyzes 3-hydroxypropanoyl-CoA.</text>
</comment>
<evidence type="ECO:0000259" key="13">
    <source>
        <dbReference type="Pfam" id="PF16113"/>
    </source>
</evidence>
<evidence type="ECO:0000256" key="3">
    <source>
        <dbReference type="ARBA" id="ARBA00005109"/>
    </source>
</evidence>
<keyword evidence="7" id="KW-0101">Branched-chain amino acid catabolism</keyword>
<proteinExistence type="inferred from homology"/>
<feature type="domain" description="Enoyl-CoA hydratase/isomerase" evidence="13">
    <location>
        <begin position="627"/>
        <end position="950"/>
    </location>
</feature>
<dbReference type="EC" id="3.1.2.4" evidence="5"/>
<dbReference type="Gene3D" id="3.90.226.10">
    <property type="entry name" value="2-enoyl-CoA Hydratase, Chain A, domain 1"/>
    <property type="match status" value="3"/>
</dbReference>
<comment type="pathway">
    <text evidence="3">Amino-acid degradation; L-valine degradation.</text>
</comment>
<dbReference type="InterPro" id="IPR045004">
    <property type="entry name" value="ECH_dom"/>
</dbReference>
<dbReference type="Pfam" id="PF00378">
    <property type="entry name" value="ECH_1"/>
    <property type="match status" value="1"/>
</dbReference>
<dbReference type="UniPathway" id="UPA00362"/>
<gene>
    <name evidence="14" type="ORF">ALC53_05772</name>
</gene>
<evidence type="ECO:0000256" key="4">
    <source>
        <dbReference type="ARBA" id="ARBA00005254"/>
    </source>
</evidence>
<dbReference type="FunFam" id="3.90.226.10:FF:000026">
    <property type="entry name" value="3-hydroxyisobutyryl-CoA hydrolase, mitochondrial"/>
    <property type="match status" value="1"/>
</dbReference>
<dbReference type="PANTHER" id="PTHR43176">
    <property type="entry name" value="3-HYDROXYISOBUTYRYL-COA HYDROLASE-RELATED"/>
    <property type="match status" value="1"/>
</dbReference>
<keyword evidence="8 14" id="KW-0378">Hydrolase</keyword>
<dbReference type="NCBIfam" id="NF004127">
    <property type="entry name" value="PRK05617.1"/>
    <property type="match status" value="1"/>
</dbReference>
<dbReference type="PANTHER" id="PTHR43176:SF3">
    <property type="entry name" value="3-HYDROXYISOBUTYRYL-COA HYDROLASE, MITOCHONDRIAL"/>
    <property type="match status" value="1"/>
</dbReference>
<feature type="domain" description="Enoyl-CoA hydratase/isomerase" evidence="13">
    <location>
        <begin position="137"/>
        <end position="368"/>
    </location>
</feature>
<dbReference type="GO" id="GO:0003860">
    <property type="term" value="F:3-hydroxyisobutyryl-CoA hydrolase activity"/>
    <property type="evidence" value="ECO:0007669"/>
    <property type="project" value="UniProtKB-EC"/>
</dbReference>
<evidence type="ECO:0000256" key="7">
    <source>
        <dbReference type="ARBA" id="ARBA00022456"/>
    </source>
</evidence>
<dbReference type="EMBL" id="KQ976479">
    <property type="protein sequence ID" value="KYM83781.1"/>
    <property type="molecule type" value="Genomic_DNA"/>
</dbReference>
<keyword evidence="9" id="KW-0496">Mitochondrion</keyword>
<evidence type="ECO:0000256" key="10">
    <source>
        <dbReference type="ARBA" id="ARBA00024871"/>
    </source>
</evidence>
<dbReference type="Proteomes" id="UP000078540">
    <property type="component" value="Unassembled WGS sequence"/>
</dbReference>
<evidence type="ECO:0000256" key="5">
    <source>
        <dbReference type="ARBA" id="ARBA00011915"/>
    </source>
</evidence>
<dbReference type="GO" id="GO:0006574">
    <property type="term" value="P:L-valine catabolic process"/>
    <property type="evidence" value="ECO:0007669"/>
    <property type="project" value="UniProtKB-UniPathway"/>
</dbReference>
<evidence type="ECO:0000313" key="15">
    <source>
        <dbReference type="Proteomes" id="UP000078540"/>
    </source>
</evidence>
<name>A0A151I4E1_9HYME</name>
<dbReference type="CDD" id="cd06558">
    <property type="entry name" value="crotonase-like"/>
    <property type="match status" value="2"/>
</dbReference>
<evidence type="ECO:0000256" key="11">
    <source>
        <dbReference type="ARBA" id="ARBA00031181"/>
    </source>
</evidence>
<dbReference type="STRING" id="520822.A0A151I4E1"/>